<dbReference type="PROSITE" id="PS51257">
    <property type="entry name" value="PROKAR_LIPOPROTEIN"/>
    <property type="match status" value="1"/>
</dbReference>
<evidence type="ECO:0000256" key="2">
    <source>
        <dbReference type="SAM" id="SignalP"/>
    </source>
</evidence>
<feature type="compositionally biased region" description="Basic and acidic residues" evidence="1">
    <location>
        <begin position="424"/>
        <end position="460"/>
    </location>
</feature>
<dbReference type="RefSeq" id="WP_186912774.1">
    <property type="nucleotide sequence ID" value="NZ_JACOFV010000010.1"/>
</dbReference>
<feature type="region of interest" description="Disordered" evidence="1">
    <location>
        <begin position="420"/>
        <end position="460"/>
    </location>
</feature>
<proteinExistence type="predicted"/>
<evidence type="ECO:0000256" key="1">
    <source>
        <dbReference type="SAM" id="MobiDB-lite"/>
    </source>
</evidence>
<sequence>MKKLAMVSLIGLSGCVVQAPPRTVYVQQPPRVVYQPAPAAPTYYQDTAPQPQQEQVVSAYVEPPTVQPEPILVQWAPPPMLVEVPPPQPYITAVWTGGYWVWHGDWIWAHGRWAAPPQFGYCWMHPYYENRGGAVVFVNGFWAAPGVHFIQPSLQLHLNFAAVNDGVIAGVRPIGPQGVFIPAPPGSARGLIVPAPIGTSPAVVTSAPPIIREGMRVHIENNSHNATVINNNTTIVNNVTIVAPPGSTANGQAFNRAVPAQAHLAAQMTPVVKAMAPEPVSTKPIPSYSNAHGPVALPPSQMVHFNNQATPVPGQPQHMPTAPQQLAEPQQRAQSLQQHIQTAPQPVNMAQPQHQTMPASQERYLPQEHNFIAPVQRTTIETPNQARFQHMEEQSHPVAPTPHPESFPHYQEIRPIQHNPANDMRTREEMERRAVPVQHVEPRNAEREKDAKAREKEHER</sequence>
<evidence type="ECO:0000313" key="4">
    <source>
        <dbReference type="Proteomes" id="UP000634011"/>
    </source>
</evidence>
<reference evidence="3" key="1">
    <citation type="submission" date="2020-08" db="EMBL/GenBank/DDBJ databases">
        <title>Novel species isolated from subtropical streams in China.</title>
        <authorList>
            <person name="Lu H."/>
        </authorList>
    </citation>
    <scope>NUCLEOTIDE SEQUENCE</scope>
    <source>
        <strain evidence="3">KACC 12607</strain>
    </source>
</reference>
<evidence type="ECO:0008006" key="5">
    <source>
        <dbReference type="Google" id="ProtNLM"/>
    </source>
</evidence>
<organism evidence="3 4">
    <name type="scientific">Undibacterium jejuense</name>
    <dbReference type="NCBI Taxonomy" id="1344949"/>
    <lineage>
        <taxon>Bacteria</taxon>
        <taxon>Pseudomonadati</taxon>
        <taxon>Pseudomonadota</taxon>
        <taxon>Betaproteobacteria</taxon>
        <taxon>Burkholderiales</taxon>
        <taxon>Oxalobacteraceae</taxon>
        <taxon>Undibacterium</taxon>
    </lineage>
</organism>
<protein>
    <recommendedName>
        <fullName evidence="5">YXWGXW repeat-containing protein</fullName>
    </recommendedName>
</protein>
<comment type="caution">
    <text evidence="3">The sequence shown here is derived from an EMBL/GenBank/DDBJ whole genome shotgun (WGS) entry which is preliminary data.</text>
</comment>
<name>A0A923KQ85_9BURK</name>
<keyword evidence="4" id="KW-1185">Reference proteome</keyword>
<feature type="signal peptide" evidence="2">
    <location>
        <begin position="1"/>
        <end position="19"/>
    </location>
</feature>
<keyword evidence="2" id="KW-0732">Signal</keyword>
<dbReference type="AlphaFoldDB" id="A0A923KQ85"/>
<feature type="chain" id="PRO_5037180947" description="YXWGXW repeat-containing protein" evidence="2">
    <location>
        <begin position="20"/>
        <end position="460"/>
    </location>
</feature>
<gene>
    <name evidence="3" type="ORF">H8K32_12005</name>
</gene>
<accession>A0A923KQ85</accession>
<evidence type="ECO:0000313" key="3">
    <source>
        <dbReference type="EMBL" id="MBC3862829.1"/>
    </source>
</evidence>
<dbReference type="EMBL" id="JACOFV010000010">
    <property type="protein sequence ID" value="MBC3862829.1"/>
    <property type="molecule type" value="Genomic_DNA"/>
</dbReference>
<dbReference type="Proteomes" id="UP000634011">
    <property type="component" value="Unassembled WGS sequence"/>
</dbReference>